<name>A0A218V2S2_9PASE</name>
<protein>
    <submittedName>
        <fullName evidence="2">Uncharacterized protein</fullName>
    </submittedName>
</protein>
<sequence>MAFSFLRICLCVGGGIWQEAADPVELRIGYWQPPFPPGSGAHLPGSFPCCLRRVPQVSAAASPRHWDPRGRCRSRGDSPAGAALWYHLLAKTSSLCLWNGSAVVRKKLTGALFFSDEWRLIAILWSCPIIQGLKRILIIETSKEQT</sequence>
<feature type="chain" id="PRO_5012871924" evidence="1">
    <location>
        <begin position="22"/>
        <end position="146"/>
    </location>
</feature>
<keyword evidence="3" id="KW-1185">Reference proteome</keyword>
<keyword evidence="1" id="KW-0732">Signal</keyword>
<evidence type="ECO:0000256" key="1">
    <source>
        <dbReference type="SAM" id="SignalP"/>
    </source>
</evidence>
<organism evidence="2 3">
    <name type="scientific">Lonchura striata</name>
    <name type="common">white-rumped munia</name>
    <dbReference type="NCBI Taxonomy" id="40157"/>
    <lineage>
        <taxon>Eukaryota</taxon>
        <taxon>Metazoa</taxon>
        <taxon>Chordata</taxon>
        <taxon>Craniata</taxon>
        <taxon>Vertebrata</taxon>
        <taxon>Euteleostomi</taxon>
        <taxon>Archelosauria</taxon>
        <taxon>Archosauria</taxon>
        <taxon>Dinosauria</taxon>
        <taxon>Saurischia</taxon>
        <taxon>Theropoda</taxon>
        <taxon>Coelurosauria</taxon>
        <taxon>Aves</taxon>
        <taxon>Neognathae</taxon>
        <taxon>Neoaves</taxon>
        <taxon>Telluraves</taxon>
        <taxon>Australaves</taxon>
        <taxon>Passeriformes</taxon>
        <taxon>Passeroidea</taxon>
        <taxon>Estrildidae</taxon>
        <taxon>Estrildinae</taxon>
        <taxon>Lonchura</taxon>
    </lineage>
</organism>
<evidence type="ECO:0000313" key="2">
    <source>
        <dbReference type="EMBL" id="OWK60293.1"/>
    </source>
</evidence>
<dbReference type="EMBL" id="MUZQ01000063">
    <property type="protein sequence ID" value="OWK60293.1"/>
    <property type="molecule type" value="Genomic_DNA"/>
</dbReference>
<evidence type="ECO:0000313" key="3">
    <source>
        <dbReference type="Proteomes" id="UP000197619"/>
    </source>
</evidence>
<dbReference type="Proteomes" id="UP000197619">
    <property type="component" value="Unassembled WGS sequence"/>
</dbReference>
<dbReference type="AlphaFoldDB" id="A0A218V2S2"/>
<gene>
    <name evidence="2" type="ORF">RLOC_00012969</name>
</gene>
<proteinExistence type="predicted"/>
<accession>A0A218V2S2</accession>
<comment type="caution">
    <text evidence="2">The sequence shown here is derived from an EMBL/GenBank/DDBJ whole genome shotgun (WGS) entry which is preliminary data.</text>
</comment>
<reference evidence="2 3" key="1">
    <citation type="submission" date="2017-05" db="EMBL/GenBank/DDBJ databases">
        <title>Genome of assembly of the Bengalese finch, Lonchura striata domestica.</title>
        <authorList>
            <person name="Colquitt B.M."/>
            <person name="Brainard M.S."/>
        </authorList>
    </citation>
    <scope>NUCLEOTIDE SEQUENCE [LARGE SCALE GENOMIC DNA]</scope>
    <source>
        <strain evidence="2">White83orange57</strain>
    </source>
</reference>
<feature type="signal peptide" evidence="1">
    <location>
        <begin position="1"/>
        <end position="21"/>
    </location>
</feature>